<feature type="signal peptide" evidence="1">
    <location>
        <begin position="1"/>
        <end position="20"/>
    </location>
</feature>
<evidence type="ECO:0000256" key="1">
    <source>
        <dbReference type="SAM" id="SignalP"/>
    </source>
</evidence>
<accession>A0A0D1MSD1</accession>
<evidence type="ECO:0000313" key="3">
    <source>
        <dbReference type="EMBL" id="KIU30231.1"/>
    </source>
</evidence>
<dbReference type="InterPro" id="IPR046217">
    <property type="entry name" value="DUF6250"/>
</dbReference>
<dbReference type="Gene3D" id="2.60.120.200">
    <property type="match status" value="1"/>
</dbReference>
<dbReference type="PATRIC" id="fig|1549858.7.peg.3819"/>
<proteinExistence type="predicted"/>
<name>A0A0D1MSD1_9SPHN</name>
<feature type="domain" description="DUF6250" evidence="2">
    <location>
        <begin position="47"/>
        <end position="213"/>
    </location>
</feature>
<evidence type="ECO:0000313" key="4">
    <source>
        <dbReference type="Proteomes" id="UP000033203"/>
    </source>
</evidence>
<sequence length="218" mass="23894">MRARALLLAAVVVAAPAASARETLSRWRIEAEPGAKVTLLRGGVIDIDAADGVTLWYARPLTGPVAIDYDVMAVQAGGPHDAVSDVNAFWMAQDPAVPGGSVLARPRSGAFAQYDTLKTYYVGIGGNRNTTTRMRRYVGRTGDRPLLPEHDRSDAAAMLVPNRWTHIRLIANGQEITVARDGVRLFTMQDAAPYTRGWFGLRTTRSHLRVRNVRFSRP</sequence>
<comment type="caution">
    <text evidence="3">The sequence shown here is derived from an EMBL/GenBank/DDBJ whole genome shotgun (WGS) entry which is preliminary data.</text>
</comment>
<feature type="chain" id="PRO_5002233857" evidence="1">
    <location>
        <begin position="21"/>
        <end position="218"/>
    </location>
</feature>
<keyword evidence="1" id="KW-0732">Signal</keyword>
<dbReference type="EMBL" id="JXTP01000006">
    <property type="protein sequence ID" value="KIU30231.1"/>
    <property type="molecule type" value="Genomic_DNA"/>
</dbReference>
<dbReference type="Proteomes" id="UP000033203">
    <property type="component" value="Unassembled WGS sequence"/>
</dbReference>
<dbReference type="AlphaFoldDB" id="A0A0D1MSD1"/>
<protein>
    <submittedName>
        <fullName evidence="3">Tat pathway signal sequence domain protein</fullName>
    </submittedName>
</protein>
<evidence type="ECO:0000259" key="2">
    <source>
        <dbReference type="Pfam" id="PF19763"/>
    </source>
</evidence>
<dbReference type="Pfam" id="PF19763">
    <property type="entry name" value="DUF6250"/>
    <property type="match status" value="1"/>
</dbReference>
<organism evidence="3 4">
    <name type="scientific">Sphingomonas melonis</name>
    <dbReference type="NCBI Taxonomy" id="152682"/>
    <lineage>
        <taxon>Bacteria</taxon>
        <taxon>Pseudomonadati</taxon>
        <taxon>Pseudomonadota</taxon>
        <taxon>Alphaproteobacteria</taxon>
        <taxon>Sphingomonadales</taxon>
        <taxon>Sphingomonadaceae</taxon>
        <taxon>Sphingomonas</taxon>
    </lineage>
</organism>
<reference evidence="3 4" key="1">
    <citation type="submission" date="2015-01" db="EMBL/GenBank/DDBJ databases">
        <title>Genome of Sphingomonas taxi strain 30a.</title>
        <authorList>
            <person name="Eevers N."/>
            <person name="Van Hamme J."/>
            <person name="Bottos E."/>
            <person name="Weyens N."/>
            <person name="Vangronsveld J."/>
        </authorList>
    </citation>
    <scope>NUCLEOTIDE SEQUENCE [LARGE SCALE GENOMIC DNA]</scope>
    <source>
        <strain evidence="3 4">30a</strain>
    </source>
</reference>
<gene>
    <name evidence="3" type="ORF">SR41_00985</name>
</gene>